<evidence type="ECO:0000313" key="5">
    <source>
        <dbReference type="Proteomes" id="UP000001542"/>
    </source>
</evidence>
<accession>A2DJ94</accession>
<dbReference type="InParanoid" id="A2DJ94"/>
<keyword evidence="2" id="KW-0040">ANK repeat</keyword>
<evidence type="ECO:0000256" key="1">
    <source>
        <dbReference type="ARBA" id="ARBA00022737"/>
    </source>
</evidence>
<dbReference type="VEuPathDB" id="TrichDB:TVAG_136120"/>
<dbReference type="AlphaFoldDB" id="A2DJ94"/>
<dbReference type="SUPFAM" id="SSF57997">
    <property type="entry name" value="Tropomyosin"/>
    <property type="match status" value="1"/>
</dbReference>
<dbReference type="SMR" id="A2DJ94"/>
<dbReference type="KEGG" id="tva:5465009"/>
<evidence type="ECO:0000313" key="4">
    <source>
        <dbReference type="EMBL" id="EAY19481.1"/>
    </source>
</evidence>
<evidence type="ECO:0000256" key="3">
    <source>
        <dbReference type="SAM" id="MobiDB-lite"/>
    </source>
</evidence>
<gene>
    <name evidence="4" type="ORF">TVAG_136120</name>
</gene>
<keyword evidence="1" id="KW-0677">Repeat</keyword>
<dbReference type="RefSeq" id="XP_001580467.1">
    <property type="nucleotide sequence ID" value="XM_001580417.1"/>
</dbReference>
<proteinExistence type="predicted"/>
<sequence>MSEEIVQDFEYIAAHLDDYINDDKLFSVFETEDIIKILKLSHLTANDFINLLKQSPYTIKTNDLYKCTRKTNVSIQNFEEVVSLLKCIKRYLKLGILDGVIDILKRIQHEMSDSAEQIQQLQTYLQTVKNQKQQFQTELQTVKNQKEQLQTELQTVKNQKEQLQTDLQTVSNQNKQLQTELQTIKNQKEQLQTDLQTVSNQKQPSGKEIKSLNISTQSKYQWRQ</sequence>
<dbReference type="EMBL" id="DS113207">
    <property type="protein sequence ID" value="EAY19481.1"/>
    <property type="molecule type" value="Genomic_DNA"/>
</dbReference>
<reference evidence="4" key="2">
    <citation type="journal article" date="2007" name="Science">
        <title>Draft genome sequence of the sexually transmitted pathogen Trichomonas vaginalis.</title>
        <authorList>
            <person name="Carlton J.M."/>
            <person name="Hirt R.P."/>
            <person name="Silva J.C."/>
            <person name="Delcher A.L."/>
            <person name="Schatz M."/>
            <person name="Zhao Q."/>
            <person name="Wortman J.R."/>
            <person name="Bidwell S.L."/>
            <person name="Alsmark U.C.M."/>
            <person name="Besteiro S."/>
            <person name="Sicheritz-Ponten T."/>
            <person name="Noel C.J."/>
            <person name="Dacks J.B."/>
            <person name="Foster P.G."/>
            <person name="Simillion C."/>
            <person name="Van de Peer Y."/>
            <person name="Miranda-Saavedra D."/>
            <person name="Barton G.J."/>
            <person name="Westrop G.D."/>
            <person name="Mueller S."/>
            <person name="Dessi D."/>
            <person name="Fiori P.L."/>
            <person name="Ren Q."/>
            <person name="Paulsen I."/>
            <person name="Zhang H."/>
            <person name="Bastida-Corcuera F.D."/>
            <person name="Simoes-Barbosa A."/>
            <person name="Brown M.T."/>
            <person name="Hayes R.D."/>
            <person name="Mukherjee M."/>
            <person name="Okumura C.Y."/>
            <person name="Schneider R."/>
            <person name="Smith A.J."/>
            <person name="Vanacova S."/>
            <person name="Villalvazo M."/>
            <person name="Haas B.J."/>
            <person name="Pertea M."/>
            <person name="Feldblyum T.V."/>
            <person name="Utterback T.R."/>
            <person name="Shu C.L."/>
            <person name="Osoegawa K."/>
            <person name="de Jong P.J."/>
            <person name="Hrdy I."/>
            <person name="Horvathova L."/>
            <person name="Zubacova Z."/>
            <person name="Dolezal P."/>
            <person name="Malik S.B."/>
            <person name="Logsdon J.M. Jr."/>
            <person name="Henze K."/>
            <person name="Gupta A."/>
            <person name="Wang C.C."/>
            <person name="Dunne R.L."/>
            <person name="Upcroft J.A."/>
            <person name="Upcroft P."/>
            <person name="White O."/>
            <person name="Salzberg S.L."/>
            <person name="Tang P."/>
            <person name="Chiu C.-H."/>
            <person name="Lee Y.-S."/>
            <person name="Embley T.M."/>
            <person name="Coombs G.H."/>
            <person name="Mottram J.C."/>
            <person name="Tachezy J."/>
            <person name="Fraser-Liggett C.M."/>
            <person name="Johnson P.J."/>
        </authorList>
    </citation>
    <scope>NUCLEOTIDE SEQUENCE [LARGE SCALE GENOMIC DNA]</scope>
    <source>
        <strain evidence="4">G3</strain>
    </source>
</reference>
<protein>
    <submittedName>
        <fullName evidence="4">Uncharacterized protein</fullName>
    </submittedName>
</protein>
<dbReference type="PANTHER" id="PTHR24188">
    <property type="entry name" value="ANKYRIN REPEAT PROTEIN"/>
    <property type="match status" value="1"/>
</dbReference>
<dbReference type="VEuPathDB" id="TrichDB:TVAGG3_0543940"/>
<dbReference type="Gene3D" id="1.10.287.1490">
    <property type="match status" value="1"/>
</dbReference>
<dbReference type="PANTHER" id="PTHR24188:SF29">
    <property type="entry name" value="GH09064P"/>
    <property type="match status" value="1"/>
</dbReference>
<feature type="compositionally biased region" description="Polar residues" evidence="3">
    <location>
        <begin position="212"/>
        <end position="224"/>
    </location>
</feature>
<keyword evidence="5" id="KW-1185">Reference proteome</keyword>
<organism evidence="4 5">
    <name type="scientific">Trichomonas vaginalis (strain ATCC PRA-98 / G3)</name>
    <dbReference type="NCBI Taxonomy" id="412133"/>
    <lineage>
        <taxon>Eukaryota</taxon>
        <taxon>Metamonada</taxon>
        <taxon>Parabasalia</taxon>
        <taxon>Trichomonadida</taxon>
        <taxon>Trichomonadidae</taxon>
        <taxon>Trichomonas</taxon>
    </lineage>
</organism>
<reference evidence="4" key="1">
    <citation type="submission" date="2006-10" db="EMBL/GenBank/DDBJ databases">
        <authorList>
            <person name="Amadeo P."/>
            <person name="Zhao Q."/>
            <person name="Wortman J."/>
            <person name="Fraser-Liggett C."/>
            <person name="Carlton J."/>
        </authorList>
    </citation>
    <scope>NUCLEOTIDE SEQUENCE</scope>
    <source>
        <strain evidence="4">G3</strain>
    </source>
</reference>
<name>A2DJ94_TRIV3</name>
<evidence type="ECO:0000256" key="2">
    <source>
        <dbReference type="ARBA" id="ARBA00023043"/>
    </source>
</evidence>
<feature type="region of interest" description="Disordered" evidence="3">
    <location>
        <begin position="195"/>
        <end position="224"/>
    </location>
</feature>
<feature type="compositionally biased region" description="Polar residues" evidence="3">
    <location>
        <begin position="195"/>
        <end position="204"/>
    </location>
</feature>
<dbReference type="Proteomes" id="UP000001542">
    <property type="component" value="Unassembled WGS sequence"/>
</dbReference>